<evidence type="ECO:0000256" key="2">
    <source>
        <dbReference type="ARBA" id="ARBA00022679"/>
    </source>
</evidence>
<dbReference type="Proteomes" id="UP000582837">
    <property type="component" value="Unassembled WGS sequence"/>
</dbReference>
<feature type="domain" description="Thymidylate kinase-like" evidence="9">
    <location>
        <begin position="10"/>
        <end position="201"/>
    </location>
</feature>
<dbReference type="AlphaFoldDB" id="A0A841GN45"/>
<dbReference type="InterPro" id="IPR018094">
    <property type="entry name" value="Thymidylate_kinase"/>
</dbReference>
<evidence type="ECO:0000313" key="11">
    <source>
        <dbReference type="Proteomes" id="UP000582837"/>
    </source>
</evidence>
<comment type="catalytic activity">
    <reaction evidence="7 8">
        <text>dTMP + ATP = dTDP + ADP</text>
        <dbReference type="Rhea" id="RHEA:13517"/>
        <dbReference type="ChEBI" id="CHEBI:30616"/>
        <dbReference type="ChEBI" id="CHEBI:58369"/>
        <dbReference type="ChEBI" id="CHEBI:63528"/>
        <dbReference type="ChEBI" id="CHEBI:456216"/>
        <dbReference type="EC" id="2.7.4.9"/>
    </reaction>
</comment>
<dbReference type="NCBIfam" id="TIGR00041">
    <property type="entry name" value="DTMP_kinase"/>
    <property type="match status" value="1"/>
</dbReference>
<gene>
    <name evidence="8" type="primary">tmk</name>
    <name evidence="10" type="ORF">HNQ61_001850</name>
</gene>
<evidence type="ECO:0000256" key="8">
    <source>
        <dbReference type="HAMAP-Rule" id="MF_00165"/>
    </source>
</evidence>
<keyword evidence="4 8" id="KW-0547">Nucleotide-binding</keyword>
<dbReference type="SUPFAM" id="SSF52540">
    <property type="entry name" value="P-loop containing nucleoside triphosphate hydrolases"/>
    <property type="match status" value="1"/>
</dbReference>
<keyword evidence="6 8" id="KW-0067">ATP-binding</keyword>
<name>A0A841GN45_9BACT</name>
<dbReference type="Pfam" id="PF02223">
    <property type="entry name" value="Thymidylate_kin"/>
    <property type="match status" value="1"/>
</dbReference>
<reference evidence="10 11" key="1">
    <citation type="submission" date="2020-08" db="EMBL/GenBank/DDBJ databases">
        <title>Genomic Encyclopedia of Type Strains, Phase IV (KMG-IV): sequencing the most valuable type-strain genomes for metagenomic binning, comparative biology and taxonomic classification.</title>
        <authorList>
            <person name="Goeker M."/>
        </authorList>
    </citation>
    <scope>NUCLEOTIDE SEQUENCE [LARGE SCALE GENOMIC DNA]</scope>
    <source>
        <strain evidence="10 11">DSM 29007</strain>
    </source>
</reference>
<comment type="caution">
    <text evidence="10">The sequence shown here is derived from an EMBL/GenBank/DDBJ whole genome shotgun (WGS) entry which is preliminary data.</text>
</comment>
<dbReference type="EC" id="2.7.4.9" evidence="8"/>
<comment type="similarity">
    <text evidence="1 8">Belongs to the thymidylate kinase family.</text>
</comment>
<dbReference type="GO" id="GO:0005524">
    <property type="term" value="F:ATP binding"/>
    <property type="evidence" value="ECO:0007669"/>
    <property type="project" value="UniProtKB-UniRule"/>
</dbReference>
<evidence type="ECO:0000256" key="5">
    <source>
        <dbReference type="ARBA" id="ARBA00022777"/>
    </source>
</evidence>
<keyword evidence="5 8" id="KW-0418">Kinase</keyword>
<dbReference type="GO" id="GO:0004798">
    <property type="term" value="F:dTMP kinase activity"/>
    <property type="evidence" value="ECO:0007669"/>
    <property type="project" value="UniProtKB-UniRule"/>
</dbReference>
<comment type="function">
    <text evidence="8">Phosphorylation of dTMP to form dTDP in both de novo and salvage pathways of dTTP synthesis.</text>
</comment>
<sequence length="216" mass="24146">MTTRGLFIVFEGLDGSGTSTQARMLQEGLAREGRRGFLTAEPTAGPIGGMIRLAMSHRLRFSSDPRVEDRQLAHLFAADRYDHLYNEVDGVLAQLASGATVISTRYALSSFAYLCHDDADRDLVQRLNQDFPPADLTFFVDTPVEVCVERIQARQFVGEKYENTEKLRTVRENFRRALAEYPHTLHVVDGRTEPGALHQQILGIVRDALDGLPRSG</sequence>
<dbReference type="GO" id="GO:0006235">
    <property type="term" value="P:dTTP biosynthetic process"/>
    <property type="evidence" value="ECO:0007669"/>
    <property type="project" value="UniProtKB-UniRule"/>
</dbReference>
<dbReference type="InterPro" id="IPR027417">
    <property type="entry name" value="P-loop_NTPase"/>
</dbReference>
<dbReference type="PANTHER" id="PTHR10344">
    <property type="entry name" value="THYMIDYLATE KINASE"/>
    <property type="match status" value="1"/>
</dbReference>
<evidence type="ECO:0000256" key="6">
    <source>
        <dbReference type="ARBA" id="ARBA00022840"/>
    </source>
</evidence>
<evidence type="ECO:0000259" key="9">
    <source>
        <dbReference type="Pfam" id="PF02223"/>
    </source>
</evidence>
<dbReference type="InterPro" id="IPR039430">
    <property type="entry name" value="Thymidylate_kin-like_dom"/>
</dbReference>
<dbReference type="GO" id="GO:0005829">
    <property type="term" value="C:cytosol"/>
    <property type="evidence" value="ECO:0007669"/>
    <property type="project" value="TreeGrafter"/>
</dbReference>
<evidence type="ECO:0000256" key="7">
    <source>
        <dbReference type="ARBA" id="ARBA00048743"/>
    </source>
</evidence>
<dbReference type="CDD" id="cd01672">
    <property type="entry name" value="TMPK"/>
    <property type="match status" value="1"/>
</dbReference>
<dbReference type="RefSeq" id="WP_170035628.1">
    <property type="nucleotide sequence ID" value="NZ_JABDTL010000001.1"/>
</dbReference>
<evidence type="ECO:0000313" key="10">
    <source>
        <dbReference type="EMBL" id="MBB6070231.1"/>
    </source>
</evidence>
<evidence type="ECO:0000256" key="4">
    <source>
        <dbReference type="ARBA" id="ARBA00022741"/>
    </source>
</evidence>
<keyword evidence="11" id="KW-1185">Reference proteome</keyword>
<evidence type="ECO:0000256" key="1">
    <source>
        <dbReference type="ARBA" id="ARBA00009776"/>
    </source>
</evidence>
<dbReference type="EMBL" id="JACHIA010000004">
    <property type="protein sequence ID" value="MBB6070231.1"/>
    <property type="molecule type" value="Genomic_DNA"/>
</dbReference>
<dbReference type="HAMAP" id="MF_00165">
    <property type="entry name" value="Thymidylate_kinase"/>
    <property type="match status" value="1"/>
</dbReference>
<dbReference type="GO" id="GO:0006227">
    <property type="term" value="P:dUDP biosynthetic process"/>
    <property type="evidence" value="ECO:0007669"/>
    <property type="project" value="TreeGrafter"/>
</dbReference>
<dbReference type="PANTHER" id="PTHR10344:SF4">
    <property type="entry name" value="UMP-CMP KINASE 2, MITOCHONDRIAL"/>
    <property type="match status" value="1"/>
</dbReference>
<dbReference type="GO" id="GO:0006233">
    <property type="term" value="P:dTDP biosynthetic process"/>
    <property type="evidence" value="ECO:0007669"/>
    <property type="project" value="InterPro"/>
</dbReference>
<keyword evidence="3 8" id="KW-0545">Nucleotide biosynthesis</keyword>
<keyword evidence="2 8" id="KW-0808">Transferase</keyword>
<proteinExistence type="inferred from homology"/>
<comment type="caution">
    <text evidence="8">Lacks conserved residue(s) required for the propagation of feature annotation.</text>
</comment>
<organism evidence="10 11">
    <name type="scientific">Longimicrobium terrae</name>
    <dbReference type="NCBI Taxonomy" id="1639882"/>
    <lineage>
        <taxon>Bacteria</taxon>
        <taxon>Pseudomonadati</taxon>
        <taxon>Gemmatimonadota</taxon>
        <taxon>Longimicrobiia</taxon>
        <taxon>Longimicrobiales</taxon>
        <taxon>Longimicrobiaceae</taxon>
        <taxon>Longimicrobium</taxon>
    </lineage>
</organism>
<dbReference type="Gene3D" id="3.40.50.300">
    <property type="entry name" value="P-loop containing nucleotide triphosphate hydrolases"/>
    <property type="match status" value="1"/>
</dbReference>
<accession>A0A841GN45</accession>
<evidence type="ECO:0000256" key="3">
    <source>
        <dbReference type="ARBA" id="ARBA00022727"/>
    </source>
</evidence>
<protein>
    <recommendedName>
        <fullName evidence="8">Thymidylate kinase</fullName>
        <ecNumber evidence="8">2.7.4.9</ecNumber>
    </recommendedName>
    <alternativeName>
        <fullName evidence="8">dTMP kinase</fullName>
    </alternativeName>
</protein>